<gene>
    <name evidence="2" type="ORF">THAOC_28455</name>
</gene>
<comment type="caution">
    <text evidence="2">The sequence shown here is derived from an EMBL/GenBank/DDBJ whole genome shotgun (WGS) entry which is preliminary data.</text>
</comment>
<feature type="non-terminal residue" evidence="2">
    <location>
        <position position="1"/>
    </location>
</feature>
<organism evidence="2 3">
    <name type="scientific">Thalassiosira oceanica</name>
    <name type="common">Marine diatom</name>
    <dbReference type="NCBI Taxonomy" id="159749"/>
    <lineage>
        <taxon>Eukaryota</taxon>
        <taxon>Sar</taxon>
        <taxon>Stramenopiles</taxon>
        <taxon>Ochrophyta</taxon>
        <taxon>Bacillariophyta</taxon>
        <taxon>Coscinodiscophyceae</taxon>
        <taxon>Thalassiosirophycidae</taxon>
        <taxon>Thalassiosirales</taxon>
        <taxon>Thalassiosiraceae</taxon>
        <taxon>Thalassiosira</taxon>
    </lineage>
</organism>
<evidence type="ECO:0000313" key="2">
    <source>
        <dbReference type="EMBL" id="EJK52289.1"/>
    </source>
</evidence>
<name>K0RJ32_THAOC</name>
<dbReference type="Proteomes" id="UP000266841">
    <property type="component" value="Unassembled WGS sequence"/>
</dbReference>
<feature type="region of interest" description="Disordered" evidence="1">
    <location>
        <begin position="59"/>
        <end position="82"/>
    </location>
</feature>
<evidence type="ECO:0000313" key="3">
    <source>
        <dbReference type="Proteomes" id="UP000266841"/>
    </source>
</evidence>
<reference evidence="2 3" key="1">
    <citation type="journal article" date="2012" name="Genome Biol.">
        <title>Genome and low-iron response of an oceanic diatom adapted to chronic iron limitation.</title>
        <authorList>
            <person name="Lommer M."/>
            <person name="Specht M."/>
            <person name="Roy A.S."/>
            <person name="Kraemer L."/>
            <person name="Andreson R."/>
            <person name="Gutowska M.A."/>
            <person name="Wolf J."/>
            <person name="Bergner S.V."/>
            <person name="Schilhabel M.B."/>
            <person name="Klostermeier U.C."/>
            <person name="Beiko R.G."/>
            <person name="Rosenstiel P."/>
            <person name="Hippler M."/>
            <person name="Laroche J."/>
        </authorList>
    </citation>
    <scope>NUCLEOTIDE SEQUENCE [LARGE SCALE GENOMIC DNA]</scope>
    <source>
        <strain evidence="2 3">CCMP1005</strain>
    </source>
</reference>
<dbReference type="EMBL" id="AGNL01040101">
    <property type="protein sequence ID" value="EJK52289.1"/>
    <property type="molecule type" value="Genomic_DNA"/>
</dbReference>
<feature type="compositionally biased region" description="Gly residues" evidence="1">
    <location>
        <begin position="63"/>
        <end position="74"/>
    </location>
</feature>
<protein>
    <submittedName>
        <fullName evidence="2">Uncharacterized protein</fullName>
    </submittedName>
</protein>
<feature type="region of interest" description="Disordered" evidence="1">
    <location>
        <begin position="1"/>
        <end position="27"/>
    </location>
</feature>
<accession>K0RJ32</accession>
<evidence type="ECO:0000256" key="1">
    <source>
        <dbReference type="SAM" id="MobiDB-lite"/>
    </source>
</evidence>
<proteinExistence type="predicted"/>
<feature type="compositionally biased region" description="Polar residues" evidence="1">
    <location>
        <begin position="1"/>
        <end position="10"/>
    </location>
</feature>
<keyword evidence="3" id="KW-1185">Reference proteome</keyword>
<dbReference type="AlphaFoldDB" id="K0RJ32"/>
<sequence>GLVILGTSSPDDGEAAADPVEGIDPDEHPRDLRVARLVVEPDEILQIVIRVHSATAAADLSGGAEGGGQGGGGQGRDEGSLD</sequence>